<sequence length="151" mass="17184">MMNEKDKQGYIFGQLFILANRLQYLGDQFDEQISLKQWGLLAALSKFEGGSASIGQAATFLGSSGQNVKKMAVILERKGFITIHTDEKDSRSVKLTLTEKAIEHAKSREEREGYFLEKLFQGMDENLLEVICVGLKQLEENIKQMEEDEMK</sequence>
<protein>
    <submittedName>
        <fullName evidence="2">Regulatory protein MarR</fullName>
    </submittedName>
</protein>
<keyword evidence="3" id="KW-1185">Reference proteome</keyword>
<proteinExistence type="predicted"/>
<feature type="domain" description="HTH marR-type" evidence="1">
    <location>
        <begin position="1"/>
        <end position="147"/>
    </location>
</feature>
<dbReference type="PANTHER" id="PTHR33164:SF58">
    <property type="entry name" value="DNA-BINDING TRANSCRIPTIONAL REPRESSOR SCOC"/>
    <property type="match status" value="1"/>
</dbReference>
<dbReference type="STRING" id="642492.Clole_0318"/>
<dbReference type="Pfam" id="PF12802">
    <property type="entry name" value="MarR_2"/>
    <property type="match status" value="1"/>
</dbReference>
<dbReference type="SUPFAM" id="SSF46785">
    <property type="entry name" value="Winged helix' DNA-binding domain"/>
    <property type="match status" value="1"/>
</dbReference>
<dbReference type="SMART" id="SM00347">
    <property type="entry name" value="HTH_MARR"/>
    <property type="match status" value="1"/>
</dbReference>
<evidence type="ECO:0000313" key="2">
    <source>
        <dbReference type="EMBL" id="ADZ82065.1"/>
    </source>
</evidence>
<dbReference type="AlphaFoldDB" id="F2JJM3"/>
<dbReference type="GO" id="GO:0003700">
    <property type="term" value="F:DNA-binding transcription factor activity"/>
    <property type="evidence" value="ECO:0007669"/>
    <property type="project" value="InterPro"/>
</dbReference>
<dbReference type="InterPro" id="IPR036388">
    <property type="entry name" value="WH-like_DNA-bd_sf"/>
</dbReference>
<name>F2JJM3_CELLD</name>
<gene>
    <name evidence="2" type="ordered locus">Clole_0318</name>
</gene>
<reference evidence="2 3" key="1">
    <citation type="journal article" date="2011" name="J. Bacteriol.">
        <title>Complete genome sequence of the cellulose-degrading bacterium Cellulosilyticum lentocellum.</title>
        <authorList>
            <consortium name="US DOE Joint Genome Institute"/>
            <person name="Miller D.A."/>
            <person name="Suen G."/>
            <person name="Bruce D."/>
            <person name="Copeland A."/>
            <person name="Cheng J.F."/>
            <person name="Detter C."/>
            <person name="Goodwin L.A."/>
            <person name="Han C.S."/>
            <person name="Hauser L.J."/>
            <person name="Land M.L."/>
            <person name="Lapidus A."/>
            <person name="Lucas S."/>
            <person name="Meincke L."/>
            <person name="Pitluck S."/>
            <person name="Tapia R."/>
            <person name="Teshima H."/>
            <person name="Woyke T."/>
            <person name="Fox B.G."/>
            <person name="Angert E.R."/>
            <person name="Currie C.R."/>
        </authorList>
    </citation>
    <scope>NUCLEOTIDE SEQUENCE [LARGE SCALE GENOMIC DNA]</scope>
    <source>
        <strain evidence="3">ATCC 49066 / DSM 5427 / NCIMB 11756 / RHM5</strain>
    </source>
</reference>
<dbReference type="Gene3D" id="1.10.10.10">
    <property type="entry name" value="Winged helix-like DNA-binding domain superfamily/Winged helix DNA-binding domain"/>
    <property type="match status" value="1"/>
</dbReference>
<evidence type="ECO:0000259" key="1">
    <source>
        <dbReference type="PROSITE" id="PS50995"/>
    </source>
</evidence>
<dbReference type="InterPro" id="IPR039422">
    <property type="entry name" value="MarR/SlyA-like"/>
</dbReference>
<dbReference type="HOGENOM" id="CLU_083287_16_0_9"/>
<dbReference type="eggNOG" id="COG1846">
    <property type="taxonomic scope" value="Bacteria"/>
</dbReference>
<dbReference type="InterPro" id="IPR000835">
    <property type="entry name" value="HTH_MarR-typ"/>
</dbReference>
<dbReference type="EMBL" id="CP002582">
    <property type="protein sequence ID" value="ADZ82065.1"/>
    <property type="molecule type" value="Genomic_DNA"/>
</dbReference>
<organism evidence="2 3">
    <name type="scientific">Cellulosilyticum lentocellum (strain ATCC 49066 / DSM 5427 / NCIMB 11756 / RHM5)</name>
    <name type="common">Clostridium lentocellum</name>
    <dbReference type="NCBI Taxonomy" id="642492"/>
    <lineage>
        <taxon>Bacteria</taxon>
        <taxon>Bacillati</taxon>
        <taxon>Bacillota</taxon>
        <taxon>Clostridia</taxon>
        <taxon>Lachnospirales</taxon>
        <taxon>Cellulosilyticaceae</taxon>
        <taxon>Cellulosilyticum</taxon>
    </lineage>
</organism>
<dbReference type="InterPro" id="IPR036390">
    <property type="entry name" value="WH_DNA-bd_sf"/>
</dbReference>
<dbReference type="GO" id="GO:0006950">
    <property type="term" value="P:response to stress"/>
    <property type="evidence" value="ECO:0007669"/>
    <property type="project" value="TreeGrafter"/>
</dbReference>
<accession>F2JJM3</accession>
<dbReference type="PANTHER" id="PTHR33164">
    <property type="entry name" value="TRANSCRIPTIONAL REGULATOR, MARR FAMILY"/>
    <property type="match status" value="1"/>
</dbReference>
<dbReference type="Proteomes" id="UP000008467">
    <property type="component" value="Chromosome"/>
</dbReference>
<evidence type="ECO:0000313" key="3">
    <source>
        <dbReference type="Proteomes" id="UP000008467"/>
    </source>
</evidence>
<dbReference type="PROSITE" id="PS50995">
    <property type="entry name" value="HTH_MARR_2"/>
    <property type="match status" value="1"/>
</dbReference>
<dbReference type="KEGG" id="cle:Clole_0318"/>